<keyword evidence="3" id="KW-1185">Reference proteome</keyword>
<sequence length="235" mass="24150">MSLPVIVTRAEPGASETAARLKAAGYKPLLSPALVLEPLSADLDLSGVTDLVFTSANGVRHFPAVSDGVERVWCVGEATAEAARKAGWQGVREGNGNAVELAEHIIAAPEARTGLFLHIANEAAAGDLMARLRSAGVNARFAALYRTLPVSAVNDAAASALTRAARVVILVHSAKGATAFRNAARGLDLRRSIVVAISEAASKPLVSCGARAVVNAAQPSETALMEALDTAVLAL</sequence>
<dbReference type="AlphaFoldDB" id="A0A059G462"/>
<dbReference type="EMBL" id="ARYL01000024">
    <property type="protein sequence ID" value="KDA01647.1"/>
    <property type="molecule type" value="Genomic_DNA"/>
</dbReference>
<dbReference type="GO" id="GO:0033014">
    <property type="term" value="P:tetrapyrrole biosynthetic process"/>
    <property type="evidence" value="ECO:0007669"/>
    <property type="project" value="InterPro"/>
</dbReference>
<gene>
    <name evidence="2" type="ORF">HOC_14688</name>
</gene>
<dbReference type="Pfam" id="PF02602">
    <property type="entry name" value="HEM4"/>
    <property type="match status" value="1"/>
</dbReference>
<organism evidence="2 3">
    <name type="scientific">Hyphomonas oceanitis SCH89</name>
    <dbReference type="NCBI Taxonomy" id="1280953"/>
    <lineage>
        <taxon>Bacteria</taxon>
        <taxon>Pseudomonadati</taxon>
        <taxon>Pseudomonadota</taxon>
        <taxon>Alphaproteobacteria</taxon>
        <taxon>Hyphomonadales</taxon>
        <taxon>Hyphomonadaceae</taxon>
        <taxon>Hyphomonas</taxon>
    </lineage>
</organism>
<dbReference type="Proteomes" id="UP000024942">
    <property type="component" value="Unassembled WGS sequence"/>
</dbReference>
<dbReference type="STRING" id="1280953.HOC_14688"/>
<dbReference type="eggNOG" id="COG1587">
    <property type="taxonomic scope" value="Bacteria"/>
</dbReference>
<dbReference type="RefSeq" id="WP_051624931.1">
    <property type="nucleotide sequence ID" value="NZ_ARYL01000024.1"/>
</dbReference>
<dbReference type="OrthoDB" id="7204250at2"/>
<dbReference type="CDD" id="cd06578">
    <property type="entry name" value="HemD"/>
    <property type="match status" value="1"/>
</dbReference>
<accession>A0A059G462</accession>
<feature type="domain" description="Tetrapyrrole biosynthesis uroporphyrinogen III synthase" evidence="1">
    <location>
        <begin position="16"/>
        <end position="225"/>
    </location>
</feature>
<reference evidence="2 3" key="1">
    <citation type="journal article" date="2014" name="Antonie Van Leeuwenhoek">
        <title>Hyphomonas beringensis sp. nov. and Hyphomonas chukchiensis sp. nov., isolated from surface seawater of the Bering Sea and Chukchi Sea.</title>
        <authorList>
            <person name="Li C."/>
            <person name="Lai Q."/>
            <person name="Li G."/>
            <person name="Dong C."/>
            <person name="Wang J."/>
            <person name="Liao Y."/>
            <person name="Shao Z."/>
        </authorList>
    </citation>
    <scope>NUCLEOTIDE SEQUENCE [LARGE SCALE GENOMIC DNA]</scope>
    <source>
        <strain evidence="2 3">SCH89</strain>
    </source>
</reference>
<dbReference type="InterPro" id="IPR003754">
    <property type="entry name" value="4pyrrol_synth_uPrphyn_synth"/>
</dbReference>
<protein>
    <submittedName>
        <fullName evidence="2">Uroporphyrinogen-III synthase</fullName>
    </submittedName>
</protein>
<evidence type="ECO:0000313" key="3">
    <source>
        <dbReference type="Proteomes" id="UP000024942"/>
    </source>
</evidence>
<dbReference type="PATRIC" id="fig|1280953.3.peg.2955"/>
<evidence type="ECO:0000313" key="2">
    <source>
        <dbReference type="EMBL" id="KDA01647.1"/>
    </source>
</evidence>
<dbReference type="Gene3D" id="3.40.50.10090">
    <property type="match status" value="2"/>
</dbReference>
<evidence type="ECO:0000259" key="1">
    <source>
        <dbReference type="Pfam" id="PF02602"/>
    </source>
</evidence>
<dbReference type="SUPFAM" id="SSF69618">
    <property type="entry name" value="HemD-like"/>
    <property type="match status" value="1"/>
</dbReference>
<dbReference type="GO" id="GO:0004852">
    <property type="term" value="F:uroporphyrinogen-III synthase activity"/>
    <property type="evidence" value="ECO:0007669"/>
    <property type="project" value="InterPro"/>
</dbReference>
<dbReference type="InterPro" id="IPR036108">
    <property type="entry name" value="4pyrrol_syn_uPrphyn_synt_sf"/>
</dbReference>
<comment type="caution">
    <text evidence="2">The sequence shown here is derived from an EMBL/GenBank/DDBJ whole genome shotgun (WGS) entry which is preliminary data.</text>
</comment>
<name>A0A059G462_9PROT</name>
<proteinExistence type="predicted"/>